<dbReference type="HAMAP" id="MF_00187">
    <property type="entry name" value="FdhD"/>
    <property type="match status" value="1"/>
</dbReference>
<evidence type="ECO:0000313" key="5">
    <source>
        <dbReference type="Proteomes" id="UP001225034"/>
    </source>
</evidence>
<organism evidence="4 5">
    <name type="scientific">Alkalicoccobacillus murimartini</name>
    <dbReference type="NCBI Taxonomy" id="171685"/>
    <lineage>
        <taxon>Bacteria</taxon>
        <taxon>Bacillati</taxon>
        <taxon>Bacillota</taxon>
        <taxon>Bacilli</taxon>
        <taxon>Bacillales</taxon>
        <taxon>Bacillaceae</taxon>
        <taxon>Alkalicoccobacillus</taxon>
    </lineage>
</organism>
<evidence type="ECO:0000256" key="3">
    <source>
        <dbReference type="HAMAP-Rule" id="MF_00187"/>
    </source>
</evidence>
<comment type="caution">
    <text evidence="3">Lacks conserved residue(s) required for the propagation of feature annotation.</text>
</comment>
<evidence type="ECO:0000256" key="2">
    <source>
        <dbReference type="ARBA" id="ARBA00023150"/>
    </source>
</evidence>
<keyword evidence="2 3" id="KW-0501">Molybdenum cofactor biosynthesis</keyword>
<gene>
    <name evidence="3" type="primary">fdhD</name>
    <name evidence="4" type="ORF">J2S05_003721</name>
</gene>
<proteinExistence type="inferred from homology"/>
<dbReference type="Pfam" id="PF02634">
    <property type="entry name" value="FdhD-NarQ"/>
    <property type="match status" value="1"/>
</dbReference>
<dbReference type="Proteomes" id="UP001225034">
    <property type="component" value="Unassembled WGS sequence"/>
</dbReference>
<comment type="similarity">
    <text evidence="3">Belongs to the FdhD family.</text>
</comment>
<reference evidence="4 5" key="1">
    <citation type="submission" date="2023-07" db="EMBL/GenBank/DDBJ databases">
        <title>Genomic Encyclopedia of Type Strains, Phase IV (KMG-IV): sequencing the most valuable type-strain genomes for metagenomic binning, comparative biology and taxonomic classification.</title>
        <authorList>
            <person name="Goeker M."/>
        </authorList>
    </citation>
    <scope>NUCLEOTIDE SEQUENCE [LARGE SCALE GENOMIC DNA]</scope>
    <source>
        <strain evidence="4 5">DSM 19154</strain>
    </source>
</reference>
<dbReference type="InterPro" id="IPR003786">
    <property type="entry name" value="FdhD"/>
</dbReference>
<comment type="function">
    <text evidence="3">Required for formate dehydrogenase (FDH) activity. Acts as a sulfur carrier protein that transfers sulfur from IscS to the molybdenum cofactor prior to its insertion into FDH.</text>
</comment>
<evidence type="ECO:0000313" key="4">
    <source>
        <dbReference type="EMBL" id="MDQ0208897.1"/>
    </source>
</evidence>
<name>A0ABT9YLZ3_9BACI</name>
<dbReference type="InterPro" id="IPR016193">
    <property type="entry name" value="Cytidine_deaminase-like"/>
</dbReference>
<comment type="subcellular location">
    <subcellularLocation>
        <location evidence="3">Cytoplasm</location>
    </subcellularLocation>
</comment>
<sequence>METAKVTTRSIRRYSSEGISEVEDTVAAEYALTLKINGNEIVTMVCTPDYLEDLAIGYLISEGIIKKYSDIKSLRIDEKGGFIHVESIRLNPLFHQLQQKRYLTSCCGGSRQGFVFAHDALIAKKMIKQTVQLKAKDCFYYMNQLQDAAYTFKQTGGVHNAALCNEQGMILSRMDIGRHNALDKLYGYCLRHDLSLDGSFLLFSGRISSEILLKAAKIGCELVLSKSAPTERALDLAEELGITTVGFIRNQSFNVYTCPDRIT</sequence>
<dbReference type="PANTHER" id="PTHR30592">
    <property type="entry name" value="FORMATE DEHYDROGENASE"/>
    <property type="match status" value="1"/>
</dbReference>
<evidence type="ECO:0000256" key="1">
    <source>
        <dbReference type="ARBA" id="ARBA00022490"/>
    </source>
</evidence>
<dbReference type="EMBL" id="JAUSUA010000007">
    <property type="protein sequence ID" value="MDQ0208897.1"/>
    <property type="molecule type" value="Genomic_DNA"/>
</dbReference>
<keyword evidence="5" id="KW-1185">Reference proteome</keyword>
<dbReference type="PIRSF" id="PIRSF015626">
    <property type="entry name" value="FdhD"/>
    <property type="match status" value="1"/>
</dbReference>
<accession>A0ABT9YLZ3</accession>
<dbReference type="RefSeq" id="WP_306985324.1">
    <property type="nucleotide sequence ID" value="NZ_JAUSUA010000007.1"/>
</dbReference>
<dbReference type="Gene3D" id="3.10.20.10">
    <property type="match status" value="1"/>
</dbReference>
<dbReference type="SUPFAM" id="SSF53927">
    <property type="entry name" value="Cytidine deaminase-like"/>
    <property type="match status" value="1"/>
</dbReference>
<protein>
    <recommendedName>
        <fullName evidence="3">Sulfur carrier protein FdhD</fullName>
    </recommendedName>
</protein>
<dbReference type="NCBIfam" id="TIGR00129">
    <property type="entry name" value="fdhD_narQ"/>
    <property type="match status" value="1"/>
</dbReference>
<comment type="caution">
    <text evidence="4">The sequence shown here is derived from an EMBL/GenBank/DDBJ whole genome shotgun (WGS) entry which is preliminary data.</text>
</comment>
<dbReference type="Gene3D" id="3.40.140.10">
    <property type="entry name" value="Cytidine Deaminase, domain 2"/>
    <property type="match status" value="1"/>
</dbReference>
<keyword evidence="1 3" id="KW-0963">Cytoplasm</keyword>
<dbReference type="PANTHER" id="PTHR30592:SF1">
    <property type="entry name" value="SULFUR CARRIER PROTEIN FDHD"/>
    <property type="match status" value="1"/>
</dbReference>
<feature type="active site" description="Cysteine persulfide intermediate" evidence="3">
    <location>
        <position position="107"/>
    </location>
</feature>